<keyword evidence="4" id="KW-1185">Reference proteome</keyword>
<dbReference type="CDD" id="cd16276">
    <property type="entry name" value="metallo-hydrolase-like_MBL-fold"/>
    <property type="match status" value="1"/>
</dbReference>
<dbReference type="CDD" id="cd00118">
    <property type="entry name" value="LysM"/>
    <property type="match status" value="1"/>
</dbReference>
<dbReference type="InterPro" id="IPR036866">
    <property type="entry name" value="RibonucZ/Hydroxyglut_hydro"/>
</dbReference>
<gene>
    <name evidence="3" type="ORF">HUT05_00915</name>
</gene>
<dbReference type="EMBL" id="CP056041">
    <property type="protein sequence ID" value="QKZ16075.1"/>
    <property type="molecule type" value="Genomic_DNA"/>
</dbReference>
<organism evidence="3 4">
    <name type="scientific">Streptomyces chartreusis</name>
    <dbReference type="NCBI Taxonomy" id="1969"/>
    <lineage>
        <taxon>Bacteria</taxon>
        <taxon>Bacillati</taxon>
        <taxon>Actinomycetota</taxon>
        <taxon>Actinomycetes</taxon>
        <taxon>Kitasatosporales</taxon>
        <taxon>Streptomycetaceae</taxon>
        <taxon>Streptomyces</taxon>
    </lineage>
</organism>
<dbReference type="InterPro" id="IPR006311">
    <property type="entry name" value="TAT_signal"/>
</dbReference>
<evidence type="ECO:0000313" key="4">
    <source>
        <dbReference type="Proteomes" id="UP000509418"/>
    </source>
</evidence>
<feature type="domain" description="Metallo-beta-lactamase" evidence="2">
    <location>
        <begin position="147"/>
        <end position="313"/>
    </location>
</feature>
<dbReference type="PANTHER" id="PTHR42951">
    <property type="entry name" value="METALLO-BETA-LACTAMASE DOMAIN-CONTAINING"/>
    <property type="match status" value="1"/>
</dbReference>
<dbReference type="Proteomes" id="UP000509418">
    <property type="component" value="Chromosome"/>
</dbReference>
<reference evidence="3 4" key="1">
    <citation type="submission" date="2020-06" db="EMBL/GenBank/DDBJ databases">
        <title>Genome mining for natural products.</title>
        <authorList>
            <person name="Zhang B."/>
            <person name="Shi J."/>
            <person name="Ge H."/>
        </authorList>
    </citation>
    <scope>NUCLEOTIDE SEQUENCE [LARGE SCALE GENOMIC DNA]</scope>
    <source>
        <strain evidence="3 4">NA02069</strain>
    </source>
</reference>
<proteinExistence type="predicted"/>
<dbReference type="Gene3D" id="3.60.15.10">
    <property type="entry name" value="Ribonuclease Z/Hydroxyacylglutathione hydrolase-like"/>
    <property type="match status" value="1"/>
</dbReference>
<dbReference type="GO" id="GO:0016787">
    <property type="term" value="F:hydrolase activity"/>
    <property type="evidence" value="ECO:0007669"/>
    <property type="project" value="UniProtKB-KW"/>
</dbReference>
<name>A0A7I0NSN2_STRCX</name>
<sequence>MCEAEQHDHRSPSRRGILRWGAAAVPAAAGLSALALPTQAATATPAVTGGGAYYEAARGDTLRGIASRFLGSERRWTELYRLNQQVLDKSGEPRTGQRLALPESPDGAATRTFAPLPATAKPLPVPPEGYRLDRIGDAFYAVTAGGTQAAFLVTGAGVVVIDAPPSLAEALPAAIRRVTGRKVTHLVYSHDHADHTAGASAFGDVVRIAHTATAERIRTAKDPGRPMPTVTFDDRYRLDLGGQRLLLSYPGANHEAGNILIHAPRQRAAMMVDLVMPGWAPFRAWGTADSVPGVLRAHDQLARMDLDTYIGGHVHRLGTKEDIEVSREFVRDLWNATGKAVAATDMAPYFGKVEPGNNWAGFDLYLQAVADKVEPVMYRKWLGRLGAVDVFTRENALTVALSHIVDAPRDL</sequence>
<dbReference type="SMART" id="SM00849">
    <property type="entry name" value="Lactamase_B"/>
    <property type="match status" value="1"/>
</dbReference>
<dbReference type="InterPro" id="IPR001279">
    <property type="entry name" value="Metallo-B-lactamas"/>
</dbReference>
<evidence type="ECO:0000256" key="1">
    <source>
        <dbReference type="SAM" id="MobiDB-lite"/>
    </source>
</evidence>
<dbReference type="InterPro" id="IPR036779">
    <property type="entry name" value="LysM_dom_sf"/>
</dbReference>
<dbReference type="Pfam" id="PF00753">
    <property type="entry name" value="Lactamase_B"/>
    <property type="match status" value="1"/>
</dbReference>
<evidence type="ECO:0000259" key="2">
    <source>
        <dbReference type="SMART" id="SM00849"/>
    </source>
</evidence>
<dbReference type="AlphaFoldDB" id="A0A7I0NSN2"/>
<evidence type="ECO:0000313" key="3">
    <source>
        <dbReference type="EMBL" id="QKZ16075.1"/>
    </source>
</evidence>
<dbReference type="PANTHER" id="PTHR42951:SF4">
    <property type="entry name" value="ACYL-COENZYME A THIOESTERASE MBLAC2"/>
    <property type="match status" value="1"/>
</dbReference>
<dbReference type="Gene3D" id="3.10.350.10">
    <property type="entry name" value="LysM domain"/>
    <property type="match status" value="1"/>
</dbReference>
<dbReference type="RefSeq" id="WP_176573779.1">
    <property type="nucleotide sequence ID" value="NZ_CBDRGH010000051.1"/>
</dbReference>
<dbReference type="InterPro" id="IPR018392">
    <property type="entry name" value="LysM"/>
</dbReference>
<keyword evidence="3" id="KW-0378">Hydrolase</keyword>
<protein>
    <submittedName>
        <fullName evidence="3">MBL fold metallo-hydrolase</fullName>
    </submittedName>
</protein>
<dbReference type="PROSITE" id="PS51318">
    <property type="entry name" value="TAT"/>
    <property type="match status" value="1"/>
</dbReference>
<dbReference type="InterPro" id="IPR050855">
    <property type="entry name" value="NDM-1-like"/>
</dbReference>
<feature type="region of interest" description="Disordered" evidence="1">
    <location>
        <begin position="90"/>
        <end position="109"/>
    </location>
</feature>
<accession>A0A7I0NSN2</accession>
<dbReference type="SUPFAM" id="SSF56281">
    <property type="entry name" value="Metallo-hydrolase/oxidoreductase"/>
    <property type="match status" value="1"/>
</dbReference>